<gene>
    <name evidence="1" type="ORF">MILVUS5_LOCUS4757</name>
</gene>
<accession>A0ACB0IMU4</accession>
<reference evidence="1" key="1">
    <citation type="submission" date="2023-10" db="EMBL/GenBank/DDBJ databases">
        <authorList>
            <person name="Rodriguez Cubillos JULIANA M."/>
            <person name="De Vega J."/>
        </authorList>
    </citation>
    <scope>NUCLEOTIDE SEQUENCE</scope>
</reference>
<protein>
    <submittedName>
        <fullName evidence="1">Uncharacterized protein</fullName>
    </submittedName>
</protein>
<keyword evidence="2" id="KW-1185">Reference proteome</keyword>
<proteinExistence type="predicted"/>
<comment type="caution">
    <text evidence="1">The sequence shown here is derived from an EMBL/GenBank/DDBJ whole genome shotgun (WGS) entry which is preliminary data.</text>
</comment>
<dbReference type="EMBL" id="CASHSV030000002">
    <property type="protein sequence ID" value="CAJ2633711.1"/>
    <property type="molecule type" value="Genomic_DNA"/>
</dbReference>
<organism evidence="1 2">
    <name type="scientific">Trifolium pratense</name>
    <name type="common">Red clover</name>
    <dbReference type="NCBI Taxonomy" id="57577"/>
    <lineage>
        <taxon>Eukaryota</taxon>
        <taxon>Viridiplantae</taxon>
        <taxon>Streptophyta</taxon>
        <taxon>Embryophyta</taxon>
        <taxon>Tracheophyta</taxon>
        <taxon>Spermatophyta</taxon>
        <taxon>Magnoliopsida</taxon>
        <taxon>eudicotyledons</taxon>
        <taxon>Gunneridae</taxon>
        <taxon>Pentapetalae</taxon>
        <taxon>rosids</taxon>
        <taxon>fabids</taxon>
        <taxon>Fabales</taxon>
        <taxon>Fabaceae</taxon>
        <taxon>Papilionoideae</taxon>
        <taxon>50 kb inversion clade</taxon>
        <taxon>NPAAA clade</taxon>
        <taxon>Hologalegina</taxon>
        <taxon>IRL clade</taxon>
        <taxon>Trifolieae</taxon>
        <taxon>Trifolium</taxon>
    </lineage>
</organism>
<evidence type="ECO:0000313" key="1">
    <source>
        <dbReference type="EMBL" id="CAJ2633711.1"/>
    </source>
</evidence>
<dbReference type="Proteomes" id="UP001177021">
    <property type="component" value="Unassembled WGS sequence"/>
</dbReference>
<sequence length="113" mass="12729">MELIRHSYSKEGAVSGVLPVVPYIPALVDGFSYNIRDSKRHGHGHPYSSGYGGSLLAGSSAYGAYESYSLGWDGEEHPSLESWSIIFFEKLLRWSFRRQLLGMELIRHSYSKT</sequence>
<name>A0ACB0IMU4_TRIPR</name>
<evidence type="ECO:0000313" key="2">
    <source>
        <dbReference type="Proteomes" id="UP001177021"/>
    </source>
</evidence>